<feature type="compositionally biased region" description="Polar residues" evidence="10">
    <location>
        <begin position="1295"/>
        <end position="1312"/>
    </location>
</feature>
<dbReference type="InterPro" id="IPR008271">
    <property type="entry name" value="Ser/Thr_kinase_AS"/>
</dbReference>
<dbReference type="InterPro" id="IPR017441">
    <property type="entry name" value="Protein_kinase_ATP_BS"/>
</dbReference>
<feature type="region of interest" description="Disordered" evidence="10">
    <location>
        <begin position="426"/>
        <end position="482"/>
    </location>
</feature>
<dbReference type="PANTHER" id="PTHR45733:SF10">
    <property type="entry name" value="FORMIN-LIKE PROTEIN 15A-RELATED"/>
    <property type="match status" value="1"/>
</dbReference>
<feature type="region of interest" description="Disordered" evidence="10">
    <location>
        <begin position="1636"/>
        <end position="1658"/>
    </location>
</feature>
<feature type="compositionally biased region" description="Basic and acidic residues" evidence="10">
    <location>
        <begin position="1092"/>
        <end position="1113"/>
    </location>
</feature>
<feature type="compositionally biased region" description="Pro residues" evidence="10">
    <location>
        <begin position="1314"/>
        <end position="1326"/>
    </location>
</feature>
<organism evidence="14">
    <name type="scientific">Solanum lycopersicum</name>
    <name type="common">Tomato</name>
    <name type="synonym">Lycopersicon esculentum</name>
    <dbReference type="NCBI Taxonomy" id="4081"/>
    <lineage>
        <taxon>Eukaryota</taxon>
        <taxon>Viridiplantae</taxon>
        <taxon>Streptophyta</taxon>
        <taxon>Embryophyta</taxon>
        <taxon>Tracheophyta</taxon>
        <taxon>Spermatophyta</taxon>
        <taxon>Magnoliopsida</taxon>
        <taxon>eudicotyledons</taxon>
        <taxon>Gunneridae</taxon>
        <taxon>Pentapetalae</taxon>
        <taxon>asterids</taxon>
        <taxon>lamiids</taxon>
        <taxon>Solanales</taxon>
        <taxon>Solanaceae</taxon>
        <taxon>Solanoideae</taxon>
        <taxon>Solaneae</taxon>
        <taxon>Solanum</taxon>
        <taxon>Solanum subgen. Lycopersicon</taxon>
    </lineage>
</organism>
<evidence type="ECO:0000256" key="7">
    <source>
        <dbReference type="ARBA" id="ARBA00022912"/>
    </source>
</evidence>
<keyword evidence="6 8" id="KW-0067">ATP-binding</keyword>
<dbReference type="InterPro" id="IPR011009">
    <property type="entry name" value="Kinase-like_dom_sf"/>
</dbReference>
<keyword evidence="3" id="KW-0808">Transferase</keyword>
<dbReference type="FunFam" id="1.10.510.10:FF:000043">
    <property type="entry name" value="probable serine/threonine-protein kinase At1g54610"/>
    <property type="match status" value="1"/>
</dbReference>
<dbReference type="GO" id="GO:0005524">
    <property type="term" value="F:ATP binding"/>
    <property type="evidence" value="ECO:0007669"/>
    <property type="project" value="UniProtKB-UniRule"/>
</dbReference>
<dbReference type="PROSITE" id="PS00108">
    <property type="entry name" value="PROTEIN_KINASE_ST"/>
    <property type="match status" value="1"/>
</dbReference>
<dbReference type="Pfam" id="PF00069">
    <property type="entry name" value="Pkinase"/>
    <property type="match status" value="1"/>
</dbReference>
<dbReference type="FunFam" id="3.30.200.20:FF:000021">
    <property type="entry name" value="probable serine/threonine-protein kinase At1g54610"/>
    <property type="match status" value="1"/>
</dbReference>
<dbReference type="Gene3D" id="3.30.200.20">
    <property type="entry name" value="Phosphorylase Kinase, domain 1"/>
    <property type="match status" value="1"/>
</dbReference>
<dbReference type="PROSITE" id="PS51182">
    <property type="entry name" value="C2_TENSIN"/>
    <property type="match status" value="1"/>
</dbReference>
<dbReference type="InterPro" id="IPR051144">
    <property type="entry name" value="Formin_homology_domain"/>
</dbReference>
<feature type="region of interest" description="Disordered" evidence="10">
    <location>
        <begin position="1030"/>
        <end position="1062"/>
    </location>
</feature>
<keyword evidence="7" id="KW-0904">Protein phosphatase</keyword>
<dbReference type="SMART" id="SM01326">
    <property type="entry name" value="PTEN_C2"/>
    <property type="match status" value="1"/>
</dbReference>
<evidence type="ECO:0000256" key="5">
    <source>
        <dbReference type="ARBA" id="ARBA00022777"/>
    </source>
</evidence>
<keyword evidence="7" id="KW-0378">Hydrolase</keyword>
<evidence type="ECO:0000256" key="3">
    <source>
        <dbReference type="ARBA" id="ARBA00022679"/>
    </source>
</evidence>
<dbReference type="Gene3D" id="1.20.58.2220">
    <property type="entry name" value="Formin, FH2 domain"/>
    <property type="match status" value="1"/>
</dbReference>
<evidence type="ECO:0000259" key="13">
    <source>
        <dbReference type="PROSITE" id="PS51444"/>
    </source>
</evidence>
<dbReference type="PRINTS" id="PR01217">
    <property type="entry name" value="PRICHEXTENSN"/>
</dbReference>
<evidence type="ECO:0000256" key="6">
    <source>
        <dbReference type="ARBA" id="ARBA00022840"/>
    </source>
</evidence>
<dbReference type="InterPro" id="IPR029021">
    <property type="entry name" value="Prot-tyrosine_phosphatase-like"/>
</dbReference>
<evidence type="ECO:0000259" key="11">
    <source>
        <dbReference type="PROSITE" id="PS50011"/>
    </source>
</evidence>
<dbReference type="GO" id="GO:0004674">
    <property type="term" value="F:protein serine/threonine kinase activity"/>
    <property type="evidence" value="ECO:0007669"/>
    <property type="project" value="UniProtKB-KW"/>
</dbReference>
<feature type="compositionally biased region" description="Polar residues" evidence="10">
    <location>
        <begin position="467"/>
        <end position="481"/>
    </location>
</feature>
<dbReference type="FunCoup" id="A0A3Q7GGX2">
    <property type="interactions" value="367"/>
</dbReference>
<dbReference type="InParanoid" id="A0A3Q7GGX2"/>
<keyword evidence="15" id="KW-1185">Reference proteome</keyword>
<reference evidence="14" key="1">
    <citation type="journal article" date="2012" name="Nature">
        <title>The tomato genome sequence provides insights into fleshy fruit evolution.</title>
        <authorList>
            <consortium name="Tomato Genome Consortium"/>
        </authorList>
    </citation>
    <scope>NUCLEOTIDE SEQUENCE [LARGE SCALE GENOMIC DNA]</scope>
    <source>
        <strain evidence="14">cv. Heinz 1706</strain>
    </source>
</reference>
<proteinExistence type="inferred from homology"/>
<dbReference type="SUPFAM" id="SSF101447">
    <property type="entry name" value="Formin homology 2 domain (FH2 domain)"/>
    <property type="match status" value="1"/>
</dbReference>
<dbReference type="PANTHER" id="PTHR45733">
    <property type="entry name" value="FORMIN-J"/>
    <property type="match status" value="1"/>
</dbReference>
<dbReference type="STRING" id="4081.A0A3Q7GGX2"/>
<dbReference type="PaxDb" id="4081-Solyc03g115660.2.1"/>
<evidence type="ECO:0000256" key="4">
    <source>
        <dbReference type="ARBA" id="ARBA00022741"/>
    </source>
</evidence>
<evidence type="ECO:0000256" key="9">
    <source>
        <dbReference type="RuleBase" id="RU361260"/>
    </source>
</evidence>
<evidence type="ECO:0000313" key="15">
    <source>
        <dbReference type="Proteomes" id="UP000004994"/>
    </source>
</evidence>
<reference evidence="14" key="2">
    <citation type="submission" date="2019-01" db="UniProtKB">
        <authorList>
            <consortium name="EnsemblPlants"/>
        </authorList>
    </citation>
    <scope>IDENTIFICATION</scope>
    <source>
        <strain evidence="14">cv. Heinz 1706</strain>
    </source>
</reference>
<dbReference type="FunFam" id="1.20.58.2220:FF:000020">
    <property type="entry name" value="Formin-like protein"/>
    <property type="match status" value="1"/>
</dbReference>
<feature type="domain" description="C2 tensin-type" evidence="12">
    <location>
        <begin position="858"/>
        <end position="990"/>
    </location>
</feature>
<dbReference type="Pfam" id="PF10409">
    <property type="entry name" value="PTEN_C2"/>
    <property type="match status" value="1"/>
</dbReference>
<feature type="region of interest" description="Disordered" evidence="10">
    <location>
        <begin position="26"/>
        <end position="48"/>
    </location>
</feature>
<dbReference type="Gramene" id="Solyc03g115680.3.1">
    <property type="protein sequence ID" value="Solyc03g115680.3.1"/>
    <property type="gene ID" value="Solyc03g115680.3"/>
</dbReference>
<feature type="compositionally biased region" description="Pro residues" evidence="10">
    <location>
        <begin position="1338"/>
        <end position="1558"/>
    </location>
</feature>
<dbReference type="SMART" id="SM00220">
    <property type="entry name" value="S_TKc"/>
    <property type="match status" value="1"/>
</dbReference>
<accession>A0A3Q7GGX2</accession>
<dbReference type="InterPro" id="IPR000719">
    <property type="entry name" value="Prot_kinase_dom"/>
</dbReference>
<evidence type="ECO:0000256" key="10">
    <source>
        <dbReference type="SAM" id="MobiDB-lite"/>
    </source>
</evidence>
<feature type="region of interest" description="Disordered" evidence="10">
    <location>
        <begin position="1208"/>
        <end position="1244"/>
    </location>
</feature>
<dbReference type="SUPFAM" id="SSF52799">
    <property type="entry name" value="(Phosphotyrosine protein) phosphatases II"/>
    <property type="match status" value="1"/>
</dbReference>
<evidence type="ECO:0000256" key="8">
    <source>
        <dbReference type="PROSITE-ProRule" id="PRU10141"/>
    </source>
</evidence>
<protein>
    <recommendedName>
        <fullName evidence="9">Formin-like protein</fullName>
    </recommendedName>
</protein>
<dbReference type="SUPFAM" id="SSF56112">
    <property type="entry name" value="Protein kinase-like (PK-like)"/>
    <property type="match status" value="1"/>
</dbReference>
<dbReference type="CDD" id="cd07840">
    <property type="entry name" value="STKc_CDK9_like"/>
    <property type="match status" value="1"/>
</dbReference>
<evidence type="ECO:0000259" key="12">
    <source>
        <dbReference type="PROSITE" id="PS51182"/>
    </source>
</evidence>
<sequence length="1992" mass="217492">MGCVASKQTVSVTPAFDHSGILKVKKRGDSGAGSELDESGRASSNGCGSESVSFRLGNLQKYVEGEQVAAGWPAWLSAVAGEAIQGWVPLRAESFEKLEKLRDVSKVLSHLIVIYQVNVSYGRIGQGTYSSVFRARDLESGRTVALKKVRFDNFEPESVRFMAREIMILRRLDHPNIIKLEGLITSRLSCSMYLVFEYMEHDISGLLSCPEVEFSESQIKCYMKQLLSGIEHCHSRGVMHRDIKGANLLVNNDGILKVADFGLANFCNLGRKQPLTSRVVTLWYRPPELLLGSTEYGASVDLWSVGCVFGELLTGKPILQGRTEVEQLHKIFKLCGSPPDDYWKKSKLPHATLFKPQHPYESCLWDTFKDLTKSSVSLIETLLSVEPPKRGTASSALASEYFKTKPHACDPLSLPKYPPSKEIDAKHCEEAKRKKPSGRARGPETTRKSIRKQNATNKLAPEEKLPVQNQGVPKSNGSSLGTLKEGDIIIGLERPKPSVDFRGEASHIKNASQGDVPFSGPLQVSGSSGFAWAKRRVDDSSMRSRSKSSSRSLKFEPSGAVHTKNNTELKKQENYVATNGSHTNSKGRDTYESTKHAMQRHWSQLEQTDSFDTSDGYHSQELSLALYLKEETAFKRINVVQDQMDKVEFSGPLLSQSHRVEELLEKHERQIRQAVRRSWFQRVFDCCFSTDVLDEDEYKTYMGGIVAQLQDHYADASFMVFNFREGDRRSQISDILSQYDMTVMDYPRQYEGCPLLPLEMIHHFLRSSESWLSLEGQQNVLLMHCERGGWPVLAFMLAGLLLYRKQYTGELKTLEMVYKQAPRELLHLLSPLNPQPSQLRYLQYISRKNFGSEWLPSDTPFALDCIKLSFPPLFDGGRGCRPVLRVYGQDPASTTSNRSSKLLFSTLKTKKHARFYQQEECSMVKIDIHCRVQGDVVLECVHLEDDLVLFSDPNAVPSVVTEEVPSEDENGTEGASPEEFFEVEEIFSNAVDGQDGRGESGAHIVKESLQDDDSIEMIWKEEVEHHAFQDCASDEVNHKQEGKMDSNRSASEKNILGERDNSISSKVIVSNGTSNMESEQVISGDCVASENGELKQDKEDTLRQKKLEREGSHQKVSADTSKQKSDKTTSSLKKQSFSNAKPAADGVGPKNKSKQQEIQGTVLRPAKPNAVSRWIPPNKGSYTSSMHVSYPPSRYNSAPPVLALTKDFQSGVKSKSPSPQASSEAIASAEAGRVSEKDSSCSASGMSIVEASVATISAPESVESQALKLHPSPPSPLLSPSPITSSHEPSDTEVAGTNSPSATSALSSQGSAFSPPPPPLPPPPLPSSSSVINAGRVLPPPPPPPLWTGAPTPPPPPPPPFSRAPTPPPPPPPPFSRAPTPPPPPPPPFSRAPTPPPPPPFSRAPTPPPPPPPPSRGSVPPPPPPLPGAPPPPMWGPPPPPPPPMRGPPPPPPPPGAPPPMRGPPPPPPPPGGGPPPPPPPIRGAPPPPPPPGGRAPGPPPPPPPGGRAPGPPPPPPPGGRAPGPPPPPPPGGRAPGPPPPPGAPRPPGGGPPPPPPFGSKGPAVGRGLPAGRGQGFSRAAGGVAPRRSNLKPLHWSKVTRALQGSLWDELQRNGETQLSPEFDFSELETLFSATVPKSDNAGKSGGRRKSVGSKPDRVHLVDLRRANNTEIMLTKVKMPLPDMMAAALAMDESILDADQVENLIKFCPTKDEMELLKNYTGDQDLLGKCEQFFLELMKVPRVESKLRVFLFKIQFNSQVTDFKKSLNTVNSACEEVRHSLKLKEILKKILYLGNALNQGTARGSAIGFKLDSLLKLTDTRATNNKMTLMHYLCKVLASKSPSLLDFHVDLVSLEAASKIQLKSLAEEMQAIIKGLEKVKKELEASETDGPVSEIFRKTLKEFVGVAEAQVGSVKDLYSVAGRNADALALYFGEDPARCPFEQVTATLLNFVRLFRKAHEENLKQAELERKKVQKEEIENAKGVNLNKKGFK</sequence>
<dbReference type="Gene3D" id="3.90.190.10">
    <property type="entry name" value="Protein tyrosine phosphatase superfamily"/>
    <property type="match status" value="1"/>
</dbReference>
<dbReference type="PROSITE" id="PS50011">
    <property type="entry name" value="PROTEIN_KINASE_DOM"/>
    <property type="match status" value="1"/>
</dbReference>
<keyword evidence="4 8" id="KW-0547">Nucleotide-binding</keyword>
<feature type="compositionally biased region" description="Low complexity" evidence="10">
    <location>
        <begin position="1216"/>
        <end position="1231"/>
    </location>
</feature>
<feature type="domain" description="Protein kinase" evidence="11">
    <location>
        <begin position="118"/>
        <end position="402"/>
    </location>
</feature>
<dbReference type="EnsemblPlants" id="Solyc03g115680.3.1">
    <property type="protein sequence ID" value="Solyc03g115680.3.1"/>
    <property type="gene ID" value="Solyc03g115680.3"/>
</dbReference>
<feature type="compositionally biased region" description="Basic and acidic residues" evidence="10">
    <location>
        <begin position="1035"/>
        <end position="1046"/>
    </location>
</feature>
<dbReference type="Gene3D" id="2.60.40.1110">
    <property type="match status" value="1"/>
</dbReference>
<feature type="binding site" evidence="8">
    <location>
        <position position="147"/>
    </location>
    <ligand>
        <name>ATP</name>
        <dbReference type="ChEBI" id="CHEBI:30616"/>
    </ligand>
</feature>
<dbReference type="InterPro" id="IPR015425">
    <property type="entry name" value="FH2_Formin"/>
</dbReference>
<feature type="region of interest" description="Disordered" evidence="10">
    <location>
        <begin position="535"/>
        <end position="589"/>
    </location>
</feature>
<dbReference type="Gene3D" id="1.10.510.10">
    <property type="entry name" value="Transferase(Phosphotransferase) domain 1"/>
    <property type="match status" value="1"/>
</dbReference>
<dbReference type="SMART" id="SM00498">
    <property type="entry name" value="FH2"/>
    <property type="match status" value="1"/>
</dbReference>
<name>A0A3Q7GGX2_SOLLC</name>
<feature type="domain" description="FH2" evidence="13">
    <location>
        <begin position="1581"/>
        <end position="1981"/>
    </location>
</feature>
<dbReference type="OMA" id="GPPFGHV"/>
<feature type="region of interest" description="Disordered" evidence="10">
    <location>
        <begin position="1260"/>
        <end position="1589"/>
    </location>
</feature>
<dbReference type="PROSITE" id="PS00107">
    <property type="entry name" value="PROTEIN_KINASE_ATP"/>
    <property type="match status" value="1"/>
</dbReference>
<dbReference type="GO" id="GO:0004721">
    <property type="term" value="F:phosphoprotein phosphatase activity"/>
    <property type="evidence" value="ECO:0007669"/>
    <property type="project" value="UniProtKB-KW"/>
</dbReference>
<dbReference type="Pfam" id="PF02181">
    <property type="entry name" value="FH2"/>
    <property type="match status" value="1"/>
</dbReference>
<dbReference type="InterPro" id="IPR042201">
    <property type="entry name" value="FH2_Formin_sf"/>
</dbReference>
<feature type="region of interest" description="Disordered" evidence="10">
    <location>
        <begin position="1086"/>
        <end position="1186"/>
    </location>
</feature>
<evidence type="ECO:0000313" key="14">
    <source>
        <dbReference type="EnsemblPlants" id="Solyc03g115680.3.1"/>
    </source>
</evidence>
<dbReference type="InterPro" id="IPR014020">
    <property type="entry name" value="Tensin_C2-dom"/>
</dbReference>
<evidence type="ECO:0000256" key="2">
    <source>
        <dbReference type="ARBA" id="ARBA00022527"/>
    </source>
</evidence>
<dbReference type="PROSITE" id="PS51444">
    <property type="entry name" value="FH2"/>
    <property type="match status" value="1"/>
</dbReference>
<keyword evidence="5" id="KW-0418">Kinase</keyword>
<keyword evidence="2" id="KW-0723">Serine/threonine-protein kinase</keyword>
<comment type="similarity">
    <text evidence="1">Belongs to the formin-like family. Class-II subfamily.</text>
</comment>
<dbReference type="Proteomes" id="UP000004994">
    <property type="component" value="Chromosome 3"/>
</dbReference>
<feature type="compositionally biased region" description="Polar residues" evidence="10">
    <location>
        <begin position="575"/>
        <end position="584"/>
    </location>
</feature>
<evidence type="ECO:0000256" key="1">
    <source>
        <dbReference type="ARBA" id="ARBA00006468"/>
    </source>
</evidence>